<evidence type="ECO:0000313" key="2">
    <source>
        <dbReference type="EMBL" id="ETZ17263.1"/>
    </source>
</evidence>
<accession>W6TW10</accession>
<protein>
    <submittedName>
        <fullName evidence="3">Uncharacterized protein</fullName>
    </submittedName>
</protein>
<dbReference type="EMBL" id="AZIT01000075">
    <property type="protein sequence ID" value="ETZ17263.1"/>
    <property type="molecule type" value="Genomic_DNA"/>
</dbReference>
<organism evidence="3 4">
    <name type="scientific">Borrelia duttonii CR2A</name>
    <dbReference type="NCBI Taxonomy" id="1432657"/>
    <lineage>
        <taxon>Bacteria</taxon>
        <taxon>Pseudomonadati</taxon>
        <taxon>Spirochaetota</taxon>
        <taxon>Spirochaetia</taxon>
        <taxon>Spirochaetales</taxon>
        <taxon>Borreliaceae</taxon>
        <taxon>Borrelia</taxon>
    </lineage>
</organism>
<evidence type="ECO:0000313" key="4">
    <source>
        <dbReference type="Proteomes" id="UP000019148"/>
    </source>
</evidence>
<proteinExistence type="predicted"/>
<sequence>MIYTTYKIPQINKESFIALFTNNFSFIILNYIPI</sequence>
<comment type="caution">
    <text evidence="3">The sequence shown here is derived from an EMBL/GenBank/DDBJ whole genome shotgun (WGS) entry which is preliminary data.</text>
</comment>
<feature type="transmembrane region" description="Helical" evidence="1">
    <location>
        <begin position="15"/>
        <end position="32"/>
    </location>
</feature>
<keyword evidence="1" id="KW-1133">Transmembrane helix</keyword>
<evidence type="ECO:0000256" key="1">
    <source>
        <dbReference type="SAM" id="Phobius"/>
    </source>
</evidence>
<keyword evidence="1" id="KW-0812">Transmembrane</keyword>
<name>W6TW10_9SPIR</name>
<keyword evidence="1" id="KW-0472">Membrane</keyword>
<gene>
    <name evidence="3" type="ORF">BDCR2A_01816</name>
    <name evidence="2" type="ORF">BDCR2A_01825</name>
</gene>
<evidence type="ECO:0000313" key="3">
    <source>
        <dbReference type="EMBL" id="ETZ17276.1"/>
    </source>
</evidence>
<dbReference type="AlphaFoldDB" id="W6TW10"/>
<dbReference type="Proteomes" id="UP000019148">
    <property type="component" value="Unassembled WGS sequence"/>
</dbReference>
<dbReference type="EMBL" id="AZIT01000074">
    <property type="protein sequence ID" value="ETZ17276.1"/>
    <property type="molecule type" value="Genomic_DNA"/>
</dbReference>
<reference evidence="3 4" key="1">
    <citation type="submission" date="2013-12" db="EMBL/GenBank/DDBJ databases">
        <title>Comparative genomics of relapsing fever spirochetes.</title>
        <authorList>
            <person name="Schwan T.G."/>
            <person name="Raffel S.J."/>
            <person name="Porcella S.F."/>
        </authorList>
    </citation>
    <scope>NUCLEOTIDE SEQUENCE [LARGE SCALE GENOMIC DNA]</scope>
    <source>
        <strain evidence="3 4">CR2A</strain>
    </source>
</reference>